<organism evidence="1 2">
    <name type="scientific">Candidatus Gottesmanbacteria bacterium RIFCSPHIGHO2_01_FULL_40_15</name>
    <dbReference type="NCBI Taxonomy" id="1798376"/>
    <lineage>
        <taxon>Bacteria</taxon>
        <taxon>Candidatus Gottesmaniibacteriota</taxon>
    </lineage>
</organism>
<dbReference type="AlphaFoldDB" id="A0A1F5Z138"/>
<evidence type="ECO:0000313" key="2">
    <source>
        <dbReference type="Proteomes" id="UP000177354"/>
    </source>
</evidence>
<reference evidence="1 2" key="1">
    <citation type="journal article" date="2016" name="Nat. Commun.">
        <title>Thousands of microbial genomes shed light on interconnected biogeochemical processes in an aquifer system.</title>
        <authorList>
            <person name="Anantharaman K."/>
            <person name="Brown C.T."/>
            <person name="Hug L.A."/>
            <person name="Sharon I."/>
            <person name="Castelle C.J."/>
            <person name="Probst A.J."/>
            <person name="Thomas B.C."/>
            <person name="Singh A."/>
            <person name="Wilkins M.J."/>
            <person name="Karaoz U."/>
            <person name="Brodie E.L."/>
            <person name="Williams K.H."/>
            <person name="Hubbard S.S."/>
            <person name="Banfield J.F."/>
        </authorList>
    </citation>
    <scope>NUCLEOTIDE SEQUENCE [LARGE SCALE GENOMIC DNA]</scope>
</reference>
<evidence type="ECO:0000313" key="1">
    <source>
        <dbReference type="EMBL" id="OGG06063.1"/>
    </source>
</evidence>
<name>A0A1F5Z138_9BACT</name>
<accession>A0A1F5Z138</accession>
<sequence>MKTTAKITLTPNAKVLVDVGDEINRETVLASEDEKDKDTRIDLSGILKVTPSGIFRYIKKRPQDAIKEGDILAEKRTFLTTLTVRSPVNGKVKEIDLKSGILSISKDTHKSSKNISVPYEGKVKDISKTFIEIELKGLKVTGVTGSGKECSGRLQRVTHERSGLFDFDTDVQDCIIMIKEAFEDIQIKLDVLGAAGLVATKAAGETELSRLIVSEDDFAELSKHDKKIAWMRPQDKEIFILSS</sequence>
<protein>
    <submittedName>
        <fullName evidence="1">Uncharacterized protein</fullName>
    </submittedName>
</protein>
<comment type="caution">
    <text evidence="1">The sequence shown here is derived from an EMBL/GenBank/DDBJ whole genome shotgun (WGS) entry which is preliminary data.</text>
</comment>
<dbReference type="Proteomes" id="UP000177354">
    <property type="component" value="Unassembled WGS sequence"/>
</dbReference>
<dbReference type="EMBL" id="MFJF01000019">
    <property type="protein sequence ID" value="OGG06063.1"/>
    <property type="molecule type" value="Genomic_DNA"/>
</dbReference>
<proteinExistence type="predicted"/>
<gene>
    <name evidence="1" type="ORF">A2777_00930</name>
</gene>